<keyword evidence="7 10" id="KW-0406">Ion transport</keyword>
<evidence type="ECO:0000313" key="11">
    <source>
        <dbReference type="EMBL" id="MBY6275079.1"/>
    </source>
</evidence>
<dbReference type="PANTHER" id="PTHR30266:SF2">
    <property type="entry name" value="LARGE-CONDUCTANCE MECHANOSENSITIVE CHANNEL"/>
    <property type="match status" value="1"/>
</dbReference>
<comment type="function">
    <text evidence="10">Channel that opens in response to stretch forces in the membrane lipid bilayer. May participate in the regulation of osmotic pressure changes within the cell.</text>
</comment>
<keyword evidence="9 10" id="KW-0407">Ion channel</keyword>
<protein>
    <recommendedName>
        <fullName evidence="10">Large-conductance mechanosensitive channel</fullName>
    </recommendedName>
</protein>
<evidence type="ECO:0000256" key="10">
    <source>
        <dbReference type="HAMAP-Rule" id="MF_00115"/>
    </source>
</evidence>
<evidence type="ECO:0000313" key="12">
    <source>
        <dbReference type="EMBL" id="OTA41116.1"/>
    </source>
</evidence>
<dbReference type="GO" id="GO:0008381">
    <property type="term" value="F:mechanosensitive monoatomic ion channel activity"/>
    <property type="evidence" value="ECO:0007669"/>
    <property type="project" value="UniProtKB-UniRule"/>
</dbReference>
<evidence type="ECO:0000256" key="6">
    <source>
        <dbReference type="ARBA" id="ARBA00022989"/>
    </source>
</evidence>
<comment type="caution">
    <text evidence="12">The sequence shown here is derived from an EMBL/GenBank/DDBJ whole genome shotgun (WGS) entry which is preliminary data.</text>
</comment>
<reference evidence="11" key="3">
    <citation type="submission" date="2017-11" db="EMBL/GenBank/DDBJ databases">
        <title>Three new genomes from thermophilic consortium.</title>
        <authorList>
            <person name="Quaggio R."/>
            <person name="Amgarten D."/>
            <person name="Setubal J.C."/>
        </authorList>
    </citation>
    <scope>NUCLEOTIDE SEQUENCE</scope>
    <source>
        <strain evidence="11">ZCTH01-B2</strain>
    </source>
</reference>
<dbReference type="InterPro" id="IPR037673">
    <property type="entry name" value="MSC/AndL"/>
</dbReference>
<evidence type="ECO:0000256" key="8">
    <source>
        <dbReference type="ARBA" id="ARBA00023136"/>
    </source>
</evidence>
<dbReference type="NCBIfam" id="TIGR00220">
    <property type="entry name" value="mscL"/>
    <property type="match status" value="1"/>
</dbReference>
<accession>A0A1Y2T5R2</accession>
<keyword evidence="4 10" id="KW-1003">Cell membrane</keyword>
<dbReference type="AlphaFoldDB" id="A0A1Y2T5R2"/>
<dbReference type="HAMAP" id="MF_00115">
    <property type="entry name" value="MscL"/>
    <property type="match status" value="1"/>
</dbReference>
<feature type="transmembrane region" description="Helical" evidence="10">
    <location>
        <begin position="77"/>
        <end position="101"/>
    </location>
</feature>
<comment type="subunit">
    <text evidence="10">Homopentamer.</text>
</comment>
<dbReference type="Proteomes" id="UP000732377">
    <property type="component" value="Unassembled WGS sequence"/>
</dbReference>
<evidence type="ECO:0000256" key="9">
    <source>
        <dbReference type="ARBA" id="ARBA00023303"/>
    </source>
</evidence>
<comment type="subcellular location">
    <subcellularLocation>
        <location evidence="1 10">Cell membrane</location>
        <topology evidence="1 10">Multi-pass membrane protein</topology>
    </subcellularLocation>
</comment>
<dbReference type="InterPro" id="IPR001185">
    <property type="entry name" value="MS_channel"/>
</dbReference>
<keyword evidence="6 10" id="KW-1133">Transmembrane helix</keyword>
<organism evidence="12 13">
    <name type="scientific">Symbiobacterium thermophilum</name>
    <dbReference type="NCBI Taxonomy" id="2734"/>
    <lineage>
        <taxon>Bacteria</taxon>
        <taxon>Bacillati</taxon>
        <taxon>Bacillota</taxon>
        <taxon>Clostridia</taxon>
        <taxon>Eubacteriales</taxon>
        <taxon>Symbiobacteriaceae</taxon>
        <taxon>Symbiobacterium</taxon>
    </lineage>
</organism>
<dbReference type="RefSeq" id="WP_011195521.1">
    <property type="nucleotide sequence ID" value="NZ_JACSIR010000127.1"/>
</dbReference>
<keyword evidence="3 10" id="KW-0813">Transport</keyword>
<dbReference type="OMA" id="FKTFAMR"/>
<gene>
    <name evidence="10 11" type="primary">mscL</name>
    <name evidence="12" type="ORF">A6D92_09835</name>
    <name evidence="11" type="ORF">CWE10_02525</name>
</gene>
<dbReference type="EMBL" id="PIUK01000012">
    <property type="protein sequence ID" value="MBY6275079.1"/>
    <property type="molecule type" value="Genomic_DNA"/>
</dbReference>
<evidence type="ECO:0000256" key="5">
    <source>
        <dbReference type="ARBA" id="ARBA00022692"/>
    </source>
</evidence>
<evidence type="ECO:0000256" key="3">
    <source>
        <dbReference type="ARBA" id="ARBA00022448"/>
    </source>
</evidence>
<evidence type="ECO:0000256" key="4">
    <source>
        <dbReference type="ARBA" id="ARBA00022475"/>
    </source>
</evidence>
<evidence type="ECO:0000256" key="1">
    <source>
        <dbReference type="ARBA" id="ARBA00004651"/>
    </source>
</evidence>
<dbReference type="PANTHER" id="PTHR30266">
    <property type="entry name" value="MECHANOSENSITIVE CHANNEL MSCL"/>
    <property type="match status" value="1"/>
</dbReference>
<name>A0A1Y2T5R2_SYMTR</name>
<dbReference type="Pfam" id="PF01741">
    <property type="entry name" value="MscL"/>
    <property type="match status" value="1"/>
</dbReference>
<evidence type="ECO:0000256" key="2">
    <source>
        <dbReference type="ARBA" id="ARBA00007254"/>
    </source>
</evidence>
<evidence type="ECO:0000256" key="7">
    <source>
        <dbReference type="ARBA" id="ARBA00023065"/>
    </source>
</evidence>
<sequence>MLSEFKRFALRGNVLDLAVGVVIGAAFNQIVNSLVNDVIMPPLGFLVGKMDFSNLYLNLSLTPYASLAEAREAGAPVIAYGLFLNNLLNFLIVAFAVFLLVRQVNRWRPTPPPEPPKTKECPYCLSTVPVKATRCAHCTSDLTAES</sequence>
<dbReference type="InterPro" id="IPR019823">
    <property type="entry name" value="Mechanosensitive_channel_CS"/>
</dbReference>
<keyword evidence="8 10" id="KW-0472">Membrane</keyword>
<dbReference type="InterPro" id="IPR036019">
    <property type="entry name" value="MscL_channel"/>
</dbReference>
<dbReference type="SUPFAM" id="SSF81330">
    <property type="entry name" value="Gated mechanosensitive channel"/>
    <property type="match status" value="1"/>
</dbReference>
<evidence type="ECO:0000313" key="13">
    <source>
        <dbReference type="Proteomes" id="UP000194267"/>
    </source>
</evidence>
<reference evidence="12" key="1">
    <citation type="submission" date="2016-04" db="EMBL/GenBank/DDBJ databases">
        <authorList>
            <person name="Evans L.H."/>
            <person name="Alamgir A."/>
            <person name="Owens N."/>
            <person name="Weber N.D."/>
            <person name="Virtaneva K."/>
            <person name="Barbian K."/>
            <person name="Babar A."/>
            <person name="Rosenke K."/>
        </authorList>
    </citation>
    <scope>NUCLEOTIDE SEQUENCE [LARGE SCALE GENOMIC DNA]</scope>
    <source>
        <strain evidence="12">G2</strain>
    </source>
</reference>
<comment type="similarity">
    <text evidence="2 10">Belongs to the MscL family.</text>
</comment>
<dbReference type="EMBL" id="LWLV01000784">
    <property type="protein sequence ID" value="OTA41116.1"/>
    <property type="molecule type" value="Genomic_DNA"/>
</dbReference>
<dbReference type="Proteomes" id="UP000194267">
    <property type="component" value="Unassembled WGS sequence"/>
</dbReference>
<proteinExistence type="inferred from homology"/>
<dbReference type="PRINTS" id="PR01264">
    <property type="entry name" value="MECHCHANNEL"/>
</dbReference>
<keyword evidence="5 10" id="KW-0812">Transmembrane</keyword>
<dbReference type="PROSITE" id="PS01327">
    <property type="entry name" value="MSCL"/>
    <property type="match status" value="1"/>
</dbReference>
<reference evidence="13" key="2">
    <citation type="submission" date="2016-04" db="EMBL/GenBank/DDBJ databases">
        <authorList>
            <person name="Antunes L.P."/>
            <person name="Martins L.F."/>
            <person name="Pereira R.V."/>
            <person name="Thomas A.M."/>
            <person name="Barbosa D."/>
            <person name="Nascimento L."/>
            <person name="Silva G.M."/>
            <person name="Condomitti G.W."/>
            <person name="Digiampietri L.A."/>
            <person name="Lombardi K.C."/>
            <person name="Ramos P.L."/>
            <person name="Quaggio R.B."/>
            <person name="Oliveira J.C."/>
            <person name="Pascon R.C."/>
            <person name="Cruz J.B."/>
            <person name="Silva A.M."/>
            <person name="Setubal J.C."/>
        </authorList>
    </citation>
    <scope>NUCLEOTIDE SEQUENCE [LARGE SCALE GENOMIC DNA]</scope>
</reference>
<dbReference type="GO" id="GO:0005886">
    <property type="term" value="C:plasma membrane"/>
    <property type="evidence" value="ECO:0007669"/>
    <property type="project" value="UniProtKB-SubCell"/>
</dbReference>
<feature type="transmembrane region" description="Helical" evidence="10">
    <location>
        <begin position="12"/>
        <end position="31"/>
    </location>
</feature>
<dbReference type="Gene3D" id="1.10.1200.120">
    <property type="entry name" value="Large-conductance mechanosensitive channel, MscL, domain 1"/>
    <property type="match status" value="1"/>
</dbReference>